<keyword evidence="4" id="KW-0413">Isomerase</keyword>
<dbReference type="InterPro" id="IPR006400">
    <property type="entry name" value="Hopene-cyclase"/>
</dbReference>
<comment type="similarity">
    <text evidence="2">Belongs to the terpene cyclase/mutase family.</text>
</comment>
<dbReference type="InterPro" id="IPR018333">
    <property type="entry name" value="Squalene_cyclase"/>
</dbReference>
<dbReference type="Pfam" id="PF13243">
    <property type="entry name" value="SQHop_cyclase_C"/>
    <property type="match status" value="1"/>
</dbReference>
<dbReference type="PANTHER" id="PTHR11764:SF20">
    <property type="entry name" value="LANOSTEROL SYNTHASE"/>
    <property type="match status" value="1"/>
</dbReference>
<dbReference type="OrthoDB" id="9758578at2"/>
<protein>
    <submittedName>
        <fullName evidence="7">Squalene--hopene cyclase</fullName>
    </submittedName>
</protein>
<proteinExistence type="inferred from homology"/>
<dbReference type="Pfam" id="PF13249">
    <property type="entry name" value="SQHop_cyclase_N"/>
    <property type="match status" value="1"/>
</dbReference>
<dbReference type="InterPro" id="IPR032696">
    <property type="entry name" value="SQ_cyclase_C"/>
</dbReference>
<dbReference type="Proteomes" id="UP000233375">
    <property type="component" value="Unassembled WGS sequence"/>
</dbReference>
<comment type="pathway">
    <text evidence="1">Secondary metabolite biosynthesis; hopanoid biosynthesis.</text>
</comment>
<evidence type="ECO:0000256" key="2">
    <source>
        <dbReference type="ARBA" id="ARBA00009755"/>
    </source>
</evidence>
<dbReference type="PANTHER" id="PTHR11764">
    <property type="entry name" value="TERPENE CYCLASE/MUTASE FAMILY MEMBER"/>
    <property type="match status" value="1"/>
</dbReference>
<dbReference type="Gene3D" id="1.50.10.20">
    <property type="match status" value="2"/>
</dbReference>
<dbReference type="SFLD" id="SFLDG01016">
    <property type="entry name" value="Prenyltransferase_Like_2"/>
    <property type="match status" value="1"/>
</dbReference>
<evidence type="ECO:0000256" key="3">
    <source>
        <dbReference type="ARBA" id="ARBA00022737"/>
    </source>
</evidence>
<dbReference type="NCBIfam" id="TIGR01787">
    <property type="entry name" value="squalene_cyclas"/>
    <property type="match status" value="1"/>
</dbReference>
<sequence>MNLETIQKDIFQRKEELIQLQHIDGAWRFLFQGSLMTDAFFIITCRALNITDYEETIIKLVDTLKKAQTNTGYWKAYKDETNGNLSSTVIAYTALLYSGYCKKEDSKMQQARSYIIANGGLEKSHFMIRWMLSVNGMYPWSNMIYIPMTFLLLPTYQPINFFQFSSYARIHFIPMLIASNKKYTLTNDNTPNLKDLFPKSINTSSPLLVLEDDRSPLSFLWKEIKKAGALPAYMHNLGYIYAEKYIVNRIEEDGTLYSYASATFFMIYGLLAQGYNKNSIIIKKAISGLFSLIKSGEHNTHLENSTSTVWDTGLICYSLQEAKLSSDSKTIKKAIAYLLDKQHTKKADWSIHNPHTPPGGWGFSAINTNNPDNDDTSAVLRALKQTATNNQSIYYAWKKGVNYLLSMQNRDGGWGAFEKNTNWELLQYVPIENARDAAVDPSTADLTGRILEFLGNFAEFNHSHPKVKRGINWLYSNQNNDGSWYGRWGVCYIYGTWAAITGLRAVGINKNDKSIKKAIQWLKTIQHEDGGWGESCQSCEKLLYIPLSFSTDSQTAWAVDALIAAGEGKSNTVIKGINYLLKKNKEKTSILYPTGIGLPTQFYIYYESYNKIFPLLALSHFYKYMSENL</sequence>
<feature type="domain" description="Squalene cyclase C-terminal" evidence="5">
    <location>
        <begin position="307"/>
        <end position="621"/>
    </location>
</feature>
<dbReference type="SUPFAM" id="SSF48239">
    <property type="entry name" value="Terpenoid cyclases/Protein prenyltransferases"/>
    <property type="match status" value="2"/>
</dbReference>
<dbReference type="GO" id="GO:0016866">
    <property type="term" value="F:intramolecular transferase activity"/>
    <property type="evidence" value="ECO:0007669"/>
    <property type="project" value="InterPro"/>
</dbReference>
<dbReference type="GO" id="GO:0005811">
    <property type="term" value="C:lipid droplet"/>
    <property type="evidence" value="ECO:0007669"/>
    <property type="project" value="InterPro"/>
</dbReference>
<dbReference type="AlphaFoldDB" id="A0A2N0YYL0"/>
<feature type="domain" description="Squalene cyclase N-terminal" evidence="6">
    <location>
        <begin position="14"/>
        <end position="291"/>
    </location>
</feature>
<keyword evidence="8" id="KW-1185">Reference proteome</keyword>
<dbReference type="GO" id="GO:0016104">
    <property type="term" value="P:triterpenoid biosynthetic process"/>
    <property type="evidence" value="ECO:0007669"/>
    <property type="project" value="InterPro"/>
</dbReference>
<organism evidence="7 8">
    <name type="scientific">Niallia nealsonii</name>
    <dbReference type="NCBI Taxonomy" id="115979"/>
    <lineage>
        <taxon>Bacteria</taxon>
        <taxon>Bacillati</taxon>
        <taxon>Bacillota</taxon>
        <taxon>Bacilli</taxon>
        <taxon>Bacillales</taxon>
        <taxon>Bacillaceae</taxon>
        <taxon>Niallia</taxon>
    </lineage>
</organism>
<reference evidence="7 8" key="1">
    <citation type="journal article" date="2003" name="Int. J. Syst. Evol. Microbiol.">
        <title>Bacillus nealsonii sp. nov., isolated from a spacecraft-assembly facility, whose spores are gamma-radiation resistant.</title>
        <authorList>
            <person name="Venkateswaran K."/>
            <person name="Kempf M."/>
            <person name="Chen F."/>
            <person name="Satomi M."/>
            <person name="Nicholson W."/>
            <person name="Kern R."/>
        </authorList>
    </citation>
    <scope>NUCLEOTIDE SEQUENCE [LARGE SCALE GENOMIC DNA]</scope>
    <source>
        <strain evidence="7 8">FO-92</strain>
    </source>
</reference>
<dbReference type="UniPathway" id="UPA00337"/>
<evidence type="ECO:0000259" key="5">
    <source>
        <dbReference type="Pfam" id="PF13243"/>
    </source>
</evidence>
<name>A0A2N0YYL0_9BACI</name>
<keyword evidence="3" id="KW-0677">Repeat</keyword>
<gene>
    <name evidence="7" type="primary">shc</name>
    <name evidence="7" type="ORF">CWS01_17955</name>
</gene>
<accession>A0A2N0YYL0</accession>
<dbReference type="NCBIfam" id="TIGR01507">
    <property type="entry name" value="hopene_cyclase"/>
    <property type="match status" value="1"/>
</dbReference>
<dbReference type="InterPro" id="IPR032697">
    <property type="entry name" value="SQ_cyclase_N"/>
</dbReference>
<evidence type="ECO:0000313" key="8">
    <source>
        <dbReference type="Proteomes" id="UP000233375"/>
    </source>
</evidence>
<evidence type="ECO:0000256" key="1">
    <source>
        <dbReference type="ARBA" id="ARBA00004999"/>
    </source>
</evidence>
<evidence type="ECO:0000259" key="6">
    <source>
        <dbReference type="Pfam" id="PF13249"/>
    </source>
</evidence>
<dbReference type="PROSITE" id="PS01074">
    <property type="entry name" value="TERPENE_SYNTHASES"/>
    <property type="match status" value="1"/>
</dbReference>
<dbReference type="InterPro" id="IPR002365">
    <property type="entry name" value="Terpene_synthase_CS"/>
</dbReference>
<dbReference type="EMBL" id="PISE01000044">
    <property type="protein sequence ID" value="PKG22343.1"/>
    <property type="molecule type" value="Genomic_DNA"/>
</dbReference>
<evidence type="ECO:0000256" key="4">
    <source>
        <dbReference type="ARBA" id="ARBA00023235"/>
    </source>
</evidence>
<comment type="caution">
    <text evidence="7">The sequence shown here is derived from an EMBL/GenBank/DDBJ whole genome shotgun (WGS) entry which is preliminary data.</text>
</comment>
<dbReference type="InterPro" id="IPR008930">
    <property type="entry name" value="Terpenoid_cyclase/PrenylTrfase"/>
</dbReference>
<evidence type="ECO:0000313" key="7">
    <source>
        <dbReference type="EMBL" id="PKG22343.1"/>
    </source>
</evidence>